<evidence type="ECO:0000256" key="1">
    <source>
        <dbReference type="SAM" id="MobiDB-lite"/>
    </source>
</evidence>
<accession>A0A485L8A0</accession>
<dbReference type="Proteomes" id="UP000332933">
    <property type="component" value="Unassembled WGS sequence"/>
</dbReference>
<evidence type="ECO:0000313" key="2">
    <source>
        <dbReference type="EMBL" id="KAF0691090.1"/>
    </source>
</evidence>
<dbReference type="EMBL" id="VJMH01006208">
    <property type="protein sequence ID" value="KAF0691090.1"/>
    <property type="molecule type" value="Genomic_DNA"/>
</dbReference>
<name>A0A485L8A0_9STRA</name>
<evidence type="ECO:0000313" key="3">
    <source>
        <dbReference type="EMBL" id="VFT94379.1"/>
    </source>
</evidence>
<feature type="compositionally biased region" description="Basic and acidic residues" evidence="1">
    <location>
        <begin position="145"/>
        <end position="154"/>
    </location>
</feature>
<reference evidence="3 4" key="1">
    <citation type="submission" date="2019-03" db="EMBL/GenBank/DDBJ databases">
        <authorList>
            <person name="Gaulin E."/>
            <person name="Dumas B."/>
        </authorList>
    </citation>
    <scope>NUCLEOTIDE SEQUENCE [LARGE SCALE GENOMIC DNA]</scope>
    <source>
        <strain evidence="3">CBS 568.67</strain>
    </source>
</reference>
<reference evidence="2" key="2">
    <citation type="submission" date="2019-06" db="EMBL/GenBank/DDBJ databases">
        <title>Genomics analysis of Aphanomyces spp. identifies a new class of oomycete effector associated with host adaptation.</title>
        <authorList>
            <person name="Gaulin E."/>
        </authorList>
    </citation>
    <scope>NUCLEOTIDE SEQUENCE</scope>
    <source>
        <strain evidence="2">CBS 578.67</strain>
    </source>
</reference>
<protein>
    <submittedName>
        <fullName evidence="3">Aste57867_17628 protein</fullName>
    </submittedName>
</protein>
<sequence length="216" mass="23282">MSVLSLLFKTLDILLAAQFLNAIKYCHCPLIYKSFQIIPTFASKIALMNIFLVLLMPAIVLASALQSAPSSTDAADLPSTDTTPTVAPIELPTATPSDEPTPPPSTPTDTTTTIAVFPATTPPSAESGTPRDDDEPGFVAVANDEPQRGNHRSDGPYSHASPYGNHYPRHRGGYDDGQRDTNYPRGRVYYGRSSRDDGASSPRYRGHEGKGPIYTT</sequence>
<dbReference type="EMBL" id="CAADRA010006229">
    <property type="protein sequence ID" value="VFT94379.1"/>
    <property type="molecule type" value="Genomic_DNA"/>
</dbReference>
<proteinExistence type="predicted"/>
<feature type="compositionally biased region" description="Low complexity" evidence="1">
    <location>
        <begin position="107"/>
        <end position="123"/>
    </location>
</feature>
<keyword evidence="4" id="KW-1185">Reference proteome</keyword>
<feature type="region of interest" description="Disordered" evidence="1">
    <location>
        <begin position="70"/>
        <end position="216"/>
    </location>
</feature>
<evidence type="ECO:0000313" key="4">
    <source>
        <dbReference type="Proteomes" id="UP000332933"/>
    </source>
</evidence>
<feature type="compositionally biased region" description="Polar residues" evidence="1">
    <location>
        <begin position="70"/>
        <end position="85"/>
    </location>
</feature>
<organism evidence="3 4">
    <name type="scientific">Aphanomyces stellatus</name>
    <dbReference type="NCBI Taxonomy" id="120398"/>
    <lineage>
        <taxon>Eukaryota</taxon>
        <taxon>Sar</taxon>
        <taxon>Stramenopiles</taxon>
        <taxon>Oomycota</taxon>
        <taxon>Saprolegniomycetes</taxon>
        <taxon>Saprolegniales</taxon>
        <taxon>Verrucalvaceae</taxon>
        <taxon>Aphanomyces</taxon>
    </lineage>
</organism>
<dbReference type="AlphaFoldDB" id="A0A485L8A0"/>
<gene>
    <name evidence="3" type="primary">Aste57867_17628</name>
    <name evidence="2" type="ORF">As57867_017568</name>
    <name evidence="3" type="ORF">ASTE57867_17628</name>
</gene>